<dbReference type="AlphaFoldDB" id="A0A1V1NQH4"/>
<comment type="caution">
    <text evidence="1">The sequence shown here is derived from an EMBL/GenBank/DDBJ whole genome shotgun (WGS) entry which is preliminary data.</text>
</comment>
<gene>
    <name evidence="1" type="ORF">OMM_15289</name>
</gene>
<feature type="non-terminal residue" evidence="1">
    <location>
        <position position="1"/>
    </location>
</feature>
<feature type="non-terminal residue" evidence="1">
    <location>
        <position position="186"/>
    </location>
</feature>
<dbReference type="EMBL" id="ATBP01003594">
    <property type="protein sequence ID" value="ETR64824.1"/>
    <property type="molecule type" value="Genomic_DNA"/>
</dbReference>
<evidence type="ECO:0000313" key="1">
    <source>
        <dbReference type="EMBL" id="ETR64824.1"/>
    </source>
</evidence>
<name>A0A1V1NQH4_9BACT</name>
<reference evidence="2" key="1">
    <citation type="submission" date="2012-11" db="EMBL/GenBank/DDBJ databases">
        <authorList>
            <person name="Lucero-Rivera Y.E."/>
            <person name="Tovar-Ramirez D."/>
        </authorList>
    </citation>
    <scope>NUCLEOTIDE SEQUENCE [LARGE SCALE GENOMIC DNA]</scope>
    <source>
        <strain evidence="2">Araruama</strain>
    </source>
</reference>
<sequence length="186" mass="21393">AIKCFQQAIQKPWRNNDQRMVRTYGMHVIDYFPHRELGIIHYFMGNFIRSREELKLSISQESSEKAKFYLDKVRKSLMIIQQQIVSTPQITLDSTNSATLWTNDYPVCISGNAIDSQYICKLTIADQAVFMENASQQIEFSHSLNLEPGCHKISIHAENLLNGKNTLNLVIHVDRTGPVIMLDKIH</sequence>
<accession>A0A1V1NQH4</accession>
<protein>
    <submittedName>
        <fullName evidence="1">Uncharacterized protein</fullName>
    </submittedName>
</protein>
<organism evidence="1 2">
    <name type="scientific">Candidatus Magnetoglobus multicellularis str. Araruama</name>
    <dbReference type="NCBI Taxonomy" id="890399"/>
    <lineage>
        <taxon>Bacteria</taxon>
        <taxon>Pseudomonadati</taxon>
        <taxon>Thermodesulfobacteriota</taxon>
        <taxon>Desulfobacteria</taxon>
        <taxon>Desulfobacterales</taxon>
        <taxon>Desulfobacteraceae</taxon>
        <taxon>Candidatus Magnetoglobus</taxon>
    </lineage>
</organism>
<proteinExistence type="predicted"/>
<evidence type="ECO:0000313" key="2">
    <source>
        <dbReference type="Proteomes" id="UP000189670"/>
    </source>
</evidence>
<dbReference type="Proteomes" id="UP000189670">
    <property type="component" value="Unassembled WGS sequence"/>
</dbReference>